<accession>A0ABR8Z1B5</accession>
<evidence type="ECO:0000313" key="3">
    <source>
        <dbReference type="EMBL" id="MBD8062040.1"/>
    </source>
</evidence>
<dbReference type="RefSeq" id="WP_251839151.1">
    <property type="nucleotide sequence ID" value="NZ_JACSPO010000002.1"/>
</dbReference>
<keyword evidence="1" id="KW-0812">Transmembrane</keyword>
<keyword evidence="1" id="KW-1133">Transmembrane helix</keyword>
<proteinExistence type="predicted"/>
<evidence type="ECO:0000313" key="4">
    <source>
        <dbReference type="Proteomes" id="UP000661894"/>
    </source>
</evidence>
<name>A0ABR8Z1B5_9MICO</name>
<feature type="transmembrane region" description="Helical" evidence="1">
    <location>
        <begin position="47"/>
        <end position="67"/>
    </location>
</feature>
<gene>
    <name evidence="3" type="ORF">H9624_06865</name>
</gene>
<organism evidence="3 4">
    <name type="scientific">Oceanitalea stevensii</name>
    <dbReference type="NCBI Taxonomy" id="2763072"/>
    <lineage>
        <taxon>Bacteria</taxon>
        <taxon>Bacillati</taxon>
        <taxon>Actinomycetota</taxon>
        <taxon>Actinomycetes</taxon>
        <taxon>Micrococcales</taxon>
        <taxon>Bogoriellaceae</taxon>
        <taxon>Georgenia</taxon>
    </lineage>
</organism>
<keyword evidence="4" id="KW-1185">Reference proteome</keyword>
<dbReference type="EMBL" id="JACSPO010000002">
    <property type="protein sequence ID" value="MBD8062040.1"/>
    <property type="molecule type" value="Genomic_DNA"/>
</dbReference>
<feature type="domain" description="Low molecular weight protein antigen 6 PH" evidence="2">
    <location>
        <begin position="71"/>
        <end position="125"/>
    </location>
</feature>
<feature type="transmembrane region" description="Helical" evidence="1">
    <location>
        <begin position="21"/>
        <end position="41"/>
    </location>
</feature>
<evidence type="ECO:0000259" key="2">
    <source>
        <dbReference type="Pfam" id="PF10756"/>
    </source>
</evidence>
<sequence>MASDPREERPRVLLRQEVRRWEGVMLAVLVVAAFAVVWWVVTRHRSGSLLPMLPSTAFFAVFVLTLLRPKRVELRDTELVLRSAVRTRRIPYEEIIAVRGDIPSRIDWSTRLSIELRDGRSVAVPSTREPLTLVHELIAERIGQQPTG</sequence>
<dbReference type="Pfam" id="PF10756">
    <property type="entry name" value="bPH_6"/>
    <property type="match status" value="1"/>
</dbReference>
<dbReference type="InterPro" id="IPR019692">
    <property type="entry name" value="CFP-6_PH"/>
</dbReference>
<keyword evidence="1" id="KW-0472">Membrane</keyword>
<dbReference type="Proteomes" id="UP000661894">
    <property type="component" value="Unassembled WGS sequence"/>
</dbReference>
<evidence type="ECO:0000256" key="1">
    <source>
        <dbReference type="SAM" id="Phobius"/>
    </source>
</evidence>
<reference evidence="3 4" key="1">
    <citation type="submission" date="2020-08" db="EMBL/GenBank/DDBJ databases">
        <title>A Genomic Blueprint of the Chicken Gut Microbiome.</title>
        <authorList>
            <person name="Gilroy R."/>
            <person name="Ravi A."/>
            <person name="Getino M."/>
            <person name="Pursley I."/>
            <person name="Horton D.L."/>
            <person name="Alikhan N.-F."/>
            <person name="Baker D."/>
            <person name="Gharbi K."/>
            <person name="Hall N."/>
            <person name="Watson M."/>
            <person name="Adriaenssens E.M."/>
            <person name="Foster-Nyarko E."/>
            <person name="Jarju S."/>
            <person name="Secka A."/>
            <person name="Antonio M."/>
            <person name="Oren A."/>
            <person name="Chaudhuri R."/>
            <person name="La Ragione R.M."/>
            <person name="Hildebrand F."/>
            <person name="Pallen M.J."/>
        </authorList>
    </citation>
    <scope>NUCLEOTIDE SEQUENCE [LARGE SCALE GENOMIC DNA]</scope>
    <source>
        <strain evidence="3 4">Sa1BUA1</strain>
    </source>
</reference>
<protein>
    <submittedName>
        <fullName evidence="3">PH domain-containing protein</fullName>
    </submittedName>
</protein>
<comment type="caution">
    <text evidence="3">The sequence shown here is derived from an EMBL/GenBank/DDBJ whole genome shotgun (WGS) entry which is preliminary data.</text>
</comment>